<feature type="region of interest" description="Disordered" evidence="1">
    <location>
        <begin position="243"/>
        <end position="284"/>
    </location>
</feature>
<gene>
    <name evidence="2" type="ORF">PCASD_22449</name>
</gene>
<name>A0A2N5TSQ1_9BASI</name>
<reference evidence="2 3" key="1">
    <citation type="submission" date="2017-11" db="EMBL/GenBank/DDBJ databases">
        <title>De novo assembly and phasing of dikaryotic genomes from two isolates of Puccinia coronata f. sp. avenae, the causal agent of oat crown rust.</title>
        <authorList>
            <person name="Miller M.E."/>
            <person name="Zhang Y."/>
            <person name="Omidvar V."/>
            <person name="Sperschneider J."/>
            <person name="Schwessinger B."/>
            <person name="Raley C."/>
            <person name="Palmer J.M."/>
            <person name="Garnica D."/>
            <person name="Upadhyaya N."/>
            <person name="Rathjen J."/>
            <person name="Taylor J.M."/>
            <person name="Park R.F."/>
            <person name="Dodds P.N."/>
            <person name="Hirsch C.D."/>
            <person name="Kianian S.F."/>
            <person name="Figueroa M."/>
        </authorList>
    </citation>
    <scope>NUCLEOTIDE SEQUENCE [LARGE SCALE GENOMIC DNA]</scope>
    <source>
        <strain evidence="2">12SD80</strain>
    </source>
</reference>
<feature type="compositionally biased region" description="Polar residues" evidence="1">
    <location>
        <begin position="252"/>
        <end position="265"/>
    </location>
</feature>
<feature type="compositionally biased region" description="Basic and acidic residues" evidence="1">
    <location>
        <begin position="9"/>
        <end position="19"/>
    </location>
</feature>
<dbReference type="EMBL" id="PGCI01000362">
    <property type="protein sequence ID" value="PLW28514.1"/>
    <property type="molecule type" value="Genomic_DNA"/>
</dbReference>
<accession>A0A2N5TSQ1</accession>
<evidence type="ECO:0008006" key="4">
    <source>
        <dbReference type="Google" id="ProtNLM"/>
    </source>
</evidence>
<protein>
    <recommendedName>
        <fullName evidence="4">Retrotransposon gag domain-containing protein</fullName>
    </recommendedName>
</protein>
<feature type="compositionally biased region" description="Basic and acidic residues" evidence="1">
    <location>
        <begin position="275"/>
        <end position="284"/>
    </location>
</feature>
<dbReference type="Proteomes" id="UP000235392">
    <property type="component" value="Unassembled WGS sequence"/>
</dbReference>
<feature type="region of interest" description="Disordered" evidence="1">
    <location>
        <begin position="1"/>
        <end position="20"/>
    </location>
</feature>
<comment type="caution">
    <text evidence="2">The sequence shown here is derived from an EMBL/GenBank/DDBJ whole genome shotgun (WGS) entry which is preliminary data.</text>
</comment>
<sequence>MGTPPGTSREAREETRDATEGLSTNDYLRLLMSAQHASIVQAQVKREASAARIARLEETLIALSLKTKAPPAPLRPKTNRIDLQLFKTLDGPSFNGPFQAIKPFLKWIHGLQIFFATKDVRHNADKIHIAGSLIWETNTLAFYASLVDNLVLGSWDDFKKAMFDFALPPLWRTTLHQKIDELPYTKKSMNCVSRTPRLSLSTATELARFKAWSKLWCSIPASMPKREEYRRNPEEYTIHQHHAINNKEDSHQQQAGNMDDGSSTRSGHKGKKGKKDQEEERPRP</sequence>
<proteinExistence type="predicted"/>
<evidence type="ECO:0000313" key="3">
    <source>
        <dbReference type="Proteomes" id="UP000235392"/>
    </source>
</evidence>
<evidence type="ECO:0000256" key="1">
    <source>
        <dbReference type="SAM" id="MobiDB-lite"/>
    </source>
</evidence>
<organism evidence="2 3">
    <name type="scientific">Puccinia coronata f. sp. avenae</name>
    <dbReference type="NCBI Taxonomy" id="200324"/>
    <lineage>
        <taxon>Eukaryota</taxon>
        <taxon>Fungi</taxon>
        <taxon>Dikarya</taxon>
        <taxon>Basidiomycota</taxon>
        <taxon>Pucciniomycotina</taxon>
        <taxon>Pucciniomycetes</taxon>
        <taxon>Pucciniales</taxon>
        <taxon>Pucciniaceae</taxon>
        <taxon>Puccinia</taxon>
    </lineage>
</organism>
<evidence type="ECO:0000313" key="2">
    <source>
        <dbReference type="EMBL" id="PLW28514.1"/>
    </source>
</evidence>
<dbReference type="AlphaFoldDB" id="A0A2N5TSQ1"/>